<accession>A0A1J1HID5</accession>
<feature type="binding site" evidence="5">
    <location>
        <position position="352"/>
    </location>
    <ligand>
        <name>substrate</name>
    </ligand>
</feature>
<protein>
    <recommendedName>
        <fullName evidence="2">poly(ADP-ribose) glycohydrolase</fullName>
        <ecNumber evidence="2">3.2.1.143</ecNumber>
    </recommendedName>
</protein>
<evidence type="ECO:0000313" key="9">
    <source>
        <dbReference type="EMBL" id="CRK87314.1"/>
    </source>
</evidence>
<dbReference type="GO" id="GO:0004649">
    <property type="term" value="F:poly(ADP-ribose) glycohydrolase activity"/>
    <property type="evidence" value="ECO:0007669"/>
    <property type="project" value="UniProtKB-EC"/>
</dbReference>
<feature type="compositionally biased region" description="Low complexity" evidence="6">
    <location>
        <begin position="574"/>
        <end position="586"/>
    </location>
</feature>
<comment type="similarity">
    <text evidence="1">Belongs to the poly(ADP-ribose) glycohydrolase family.</text>
</comment>
<dbReference type="GO" id="GO:0005634">
    <property type="term" value="C:nucleus"/>
    <property type="evidence" value="ECO:0007669"/>
    <property type="project" value="TreeGrafter"/>
</dbReference>
<feature type="binding site" evidence="5">
    <location>
        <position position="311"/>
    </location>
    <ligand>
        <name>substrate</name>
    </ligand>
</feature>
<evidence type="ECO:0000256" key="6">
    <source>
        <dbReference type="SAM" id="MobiDB-lite"/>
    </source>
</evidence>
<dbReference type="PANTHER" id="PTHR12837">
    <property type="entry name" value="POLY ADP-RIBOSE GLYCOHYDROLASE"/>
    <property type="match status" value="1"/>
</dbReference>
<dbReference type="GO" id="GO:0006282">
    <property type="term" value="P:regulation of DNA repair"/>
    <property type="evidence" value="ECO:0007669"/>
    <property type="project" value="InterPro"/>
</dbReference>
<dbReference type="GO" id="GO:0009225">
    <property type="term" value="P:nucleotide-sugar metabolic process"/>
    <property type="evidence" value="ECO:0007669"/>
    <property type="project" value="TreeGrafter"/>
</dbReference>
<dbReference type="Pfam" id="PF20811">
    <property type="entry name" value="PARG_cat_N"/>
    <property type="match status" value="1"/>
</dbReference>
<evidence type="ECO:0000259" key="7">
    <source>
        <dbReference type="Pfam" id="PF05028"/>
    </source>
</evidence>
<feature type="region of interest" description="Disordered" evidence="6">
    <location>
        <begin position="572"/>
        <end position="606"/>
    </location>
</feature>
<dbReference type="EC" id="3.2.1.143" evidence="2"/>
<feature type="domain" description="PARG catalytic Macro" evidence="7">
    <location>
        <begin position="263"/>
        <end position="462"/>
    </location>
</feature>
<evidence type="ECO:0000256" key="1">
    <source>
        <dbReference type="ARBA" id="ARBA00009545"/>
    </source>
</evidence>
<feature type="active site" evidence="4">
    <location>
        <position position="294"/>
    </location>
</feature>
<reference evidence="9 10" key="1">
    <citation type="submission" date="2015-04" db="EMBL/GenBank/DDBJ databases">
        <authorList>
            <person name="Syromyatnikov M.Y."/>
            <person name="Popov V.N."/>
        </authorList>
    </citation>
    <scope>NUCLEOTIDE SEQUENCE [LARGE SCALE GENOMIC DNA]</scope>
</reference>
<dbReference type="EMBL" id="CVRI01000004">
    <property type="protein sequence ID" value="CRK87314.1"/>
    <property type="molecule type" value="Genomic_DNA"/>
</dbReference>
<keyword evidence="10" id="KW-1185">Reference proteome</keyword>
<dbReference type="GO" id="GO:0005975">
    <property type="term" value="P:carbohydrate metabolic process"/>
    <property type="evidence" value="ECO:0007669"/>
    <property type="project" value="InterPro"/>
</dbReference>
<dbReference type="STRING" id="568069.A0A1J1HID5"/>
<feature type="active site" evidence="4">
    <location>
        <position position="313"/>
    </location>
</feature>
<dbReference type="PANTHER" id="PTHR12837:SF15">
    <property type="entry name" value="POLY(ADP-RIBOSE) GLYCOHYDROLASE"/>
    <property type="match status" value="1"/>
</dbReference>
<dbReference type="InterPro" id="IPR007724">
    <property type="entry name" value="Poly_GlycHdrlase"/>
</dbReference>
<evidence type="ECO:0000259" key="8">
    <source>
        <dbReference type="Pfam" id="PF20811"/>
    </source>
</evidence>
<evidence type="ECO:0000256" key="3">
    <source>
        <dbReference type="ARBA" id="ARBA00022801"/>
    </source>
</evidence>
<dbReference type="GO" id="GO:0005737">
    <property type="term" value="C:cytoplasm"/>
    <property type="evidence" value="ECO:0007669"/>
    <property type="project" value="TreeGrafter"/>
</dbReference>
<organism evidence="9 10">
    <name type="scientific">Clunio marinus</name>
    <dbReference type="NCBI Taxonomy" id="568069"/>
    <lineage>
        <taxon>Eukaryota</taxon>
        <taxon>Metazoa</taxon>
        <taxon>Ecdysozoa</taxon>
        <taxon>Arthropoda</taxon>
        <taxon>Hexapoda</taxon>
        <taxon>Insecta</taxon>
        <taxon>Pterygota</taxon>
        <taxon>Neoptera</taxon>
        <taxon>Endopterygota</taxon>
        <taxon>Diptera</taxon>
        <taxon>Nematocera</taxon>
        <taxon>Chironomoidea</taxon>
        <taxon>Chironomidae</taxon>
        <taxon>Clunio</taxon>
    </lineage>
</organism>
<evidence type="ECO:0000256" key="4">
    <source>
        <dbReference type="PIRSR" id="PIRSR607724-1"/>
    </source>
</evidence>
<dbReference type="Proteomes" id="UP000183832">
    <property type="component" value="Unassembled WGS sequence"/>
</dbReference>
<dbReference type="InterPro" id="IPR048362">
    <property type="entry name" value="PARG_helical"/>
</dbReference>
<evidence type="ECO:0000256" key="5">
    <source>
        <dbReference type="PIRSR" id="PIRSR607724-2"/>
    </source>
</evidence>
<dbReference type="OrthoDB" id="1937899at2759"/>
<name>A0A1J1HID5_9DIPT</name>
<keyword evidence="3" id="KW-0378">Hydrolase</keyword>
<gene>
    <name evidence="9" type="ORF">CLUMA_CG001116</name>
</gene>
<dbReference type="GO" id="GO:1990966">
    <property type="term" value="P:ATP generation from poly-ADP-D-ribose"/>
    <property type="evidence" value="ECO:0007669"/>
    <property type="project" value="TreeGrafter"/>
</dbReference>
<evidence type="ECO:0000256" key="2">
    <source>
        <dbReference type="ARBA" id="ARBA00012255"/>
    </source>
</evidence>
<dbReference type="AlphaFoldDB" id="A0A1J1HID5"/>
<feature type="domain" description="PARG helical" evidence="8">
    <location>
        <begin position="137"/>
        <end position="255"/>
    </location>
</feature>
<feature type="active site" evidence="4">
    <location>
        <position position="312"/>
    </location>
</feature>
<sequence>MSNDVSHSRHESNLNDIFGNYDKWSYQSPSLHHNRNHVVLFHLPFQEENDLPKPHRGSINWDFNHVRLPCSPESLYTEITNQGKVLKSRWHLIETTLLQPILNSHELEGAIKTYNTRYESIWNFSTLHELFEVHLRSEDVTFFFDQVLPNLIRLALQLPQLIQCPIPLLKQGVNKSISMSQQQAACLLANAFLCTFPRRNTDKRGSEYSNYPTINFNRLYGAHGNHVIEKLKCLCSYFRRILCVEMPRNVITFQRRFLKDHIDWNHSEKKTSTIEYKISSTGKIEDAYGMLQVDFANRFVGGGVLNQGCVQEEIRFLINPEMIVAKLFTESLLDDEALIMIGCEQFNDYTGYASSFKYAGDYSDKTPLDSFRRRKCRVVAIDALPYKDNIEQFKEFSIQRDLHKAYLGFFNDSTENSPVATGLWGCGAFNGHHIRAALIQFLACCENNRNLVFYSFGDDQTKKEVEEIFNLLVERQATVNQVFKTLKNFRNEINSKNSTSLLSFIKNHFEVKTVPESKQTSLFNFVIPKSSKLFAVEENKTLQPSTSNQLNFSKSSSRDKKKFDDIENTFSMFTQQSSKQSQNTKNAQPKSLIDSLDSDFEMRDAC</sequence>
<feature type="binding site" evidence="5">
    <location>
        <position position="297"/>
    </location>
    <ligand>
        <name>substrate</name>
    </ligand>
</feature>
<dbReference type="InterPro" id="IPR046372">
    <property type="entry name" value="PARG_cat_C"/>
</dbReference>
<dbReference type="Pfam" id="PF05028">
    <property type="entry name" value="PARG_cat_C"/>
    <property type="match status" value="1"/>
</dbReference>
<evidence type="ECO:0000313" key="10">
    <source>
        <dbReference type="Proteomes" id="UP000183832"/>
    </source>
</evidence>
<proteinExistence type="inferred from homology"/>